<organism evidence="2 3">
    <name type="scientific">Acidianus manzaensis</name>
    <dbReference type="NCBI Taxonomy" id="282676"/>
    <lineage>
        <taxon>Archaea</taxon>
        <taxon>Thermoproteota</taxon>
        <taxon>Thermoprotei</taxon>
        <taxon>Sulfolobales</taxon>
        <taxon>Sulfolobaceae</taxon>
        <taxon>Acidianus</taxon>
    </lineage>
</organism>
<gene>
    <name evidence="2" type="ORF">B6F84_12315</name>
</gene>
<protein>
    <submittedName>
        <fullName evidence="2">Uncharacterized protein</fullName>
    </submittedName>
</protein>
<dbReference type="STRING" id="282676.B6F84_12315"/>
<evidence type="ECO:0000313" key="3">
    <source>
        <dbReference type="Proteomes" id="UP000193404"/>
    </source>
</evidence>
<feature type="transmembrane region" description="Helical" evidence="1">
    <location>
        <begin position="125"/>
        <end position="145"/>
    </location>
</feature>
<keyword evidence="1" id="KW-0472">Membrane</keyword>
<feature type="transmembrane region" description="Helical" evidence="1">
    <location>
        <begin position="67"/>
        <end position="86"/>
    </location>
</feature>
<dbReference type="EMBL" id="CP020477">
    <property type="protein sequence ID" value="ARM76718.1"/>
    <property type="molecule type" value="Genomic_DNA"/>
</dbReference>
<dbReference type="Proteomes" id="UP000193404">
    <property type="component" value="Chromosome"/>
</dbReference>
<evidence type="ECO:0000256" key="1">
    <source>
        <dbReference type="SAM" id="Phobius"/>
    </source>
</evidence>
<dbReference type="RefSeq" id="WP_148692513.1">
    <property type="nucleotide sequence ID" value="NZ_CP020477.1"/>
</dbReference>
<evidence type="ECO:0000313" key="2">
    <source>
        <dbReference type="EMBL" id="ARM76718.1"/>
    </source>
</evidence>
<reference evidence="2 3" key="1">
    <citation type="submission" date="2017-03" db="EMBL/GenBank/DDBJ databases">
        <title>Sulfur activation and transportation mechanism of thermophilic Archaea Acidianus manzaensis YN-25.</title>
        <authorList>
            <person name="Ma Y."/>
            <person name="Yang Y."/>
            <person name="Xia J."/>
        </authorList>
    </citation>
    <scope>NUCLEOTIDE SEQUENCE [LARGE SCALE GENOMIC DNA]</scope>
    <source>
        <strain evidence="2 3">YN-25</strain>
    </source>
</reference>
<dbReference type="AlphaFoldDB" id="A0A1W6K2F9"/>
<proteinExistence type="predicted"/>
<name>A0A1W6K2F9_9CREN</name>
<keyword evidence="1" id="KW-0812">Transmembrane</keyword>
<sequence length="175" mass="19313">MDTVAFLASFLPCSFEGFEMSLFSYLGYSSNSKMGNLGTIAGIIGILLLIYITYLLLPILITDTSEYIIKMLLGFLLIAMASIFFFRDYPEPKGAFLTSSIGIIAEGIEVDIFTVSAWIMTGDALMSILGGITGFLWTLTLFRLFTFKFPRKIMRGIAITLLYTVGFVILTSGLI</sequence>
<keyword evidence="3" id="KW-1185">Reference proteome</keyword>
<dbReference type="GeneID" id="41591721"/>
<dbReference type="KEGG" id="aman:B6F84_12315"/>
<accession>A0A1W6K2F9</accession>
<dbReference type="OrthoDB" id="42294at2157"/>
<keyword evidence="1" id="KW-1133">Transmembrane helix</keyword>
<feature type="transmembrane region" description="Helical" evidence="1">
    <location>
        <begin position="40"/>
        <end position="61"/>
    </location>
</feature>
<feature type="transmembrane region" description="Helical" evidence="1">
    <location>
        <begin position="95"/>
        <end position="119"/>
    </location>
</feature>
<feature type="transmembrane region" description="Helical" evidence="1">
    <location>
        <begin position="157"/>
        <end position="174"/>
    </location>
</feature>